<evidence type="ECO:0000256" key="9">
    <source>
        <dbReference type="SAM" id="MobiDB-lite"/>
    </source>
</evidence>
<dbReference type="InterPro" id="IPR011545">
    <property type="entry name" value="DEAD/DEAH_box_helicase_dom"/>
</dbReference>
<evidence type="ECO:0000256" key="1">
    <source>
        <dbReference type="ARBA" id="ARBA00022741"/>
    </source>
</evidence>
<evidence type="ECO:0000256" key="6">
    <source>
        <dbReference type="ARBA" id="ARBA00023125"/>
    </source>
</evidence>
<keyword evidence="5" id="KW-0067">ATP-binding</keyword>
<feature type="region of interest" description="Disordered" evidence="9">
    <location>
        <begin position="249"/>
        <end position="300"/>
    </location>
</feature>
<dbReference type="GO" id="GO:0006281">
    <property type="term" value="P:DNA repair"/>
    <property type="evidence" value="ECO:0007669"/>
    <property type="project" value="UniProtKB-KW"/>
</dbReference>
<feature type="region of interest" description="Disordered" evidence="9">
    <location>
        <begin position="1624"/>
        <end position="1643"/>
    </location>
</feature>
<dbReference type="InterPro" id="IPR013701">
    <property type="entry name" value="Lhr-like_DEAD/DEAH_assoc"/>
</dbReference>
<dbReference type="InterPro" id="IPR001650">
    <property type="entry name" value="Helicase_C-like"/>
</dbReference>
<proteinExistence type="predicted"/>
<evidence type="ECO:0000313" key="12">
    <source>
        <dbReference type="EMBL" id="QDC26559.1"/>
    </source>
</evidence>
<name>A0A5B8C729_9MICO</name>
<evidence type="ECO:0000256" key="8">
    <source>
        <dbReference type="ARBA" id="ARBA00023235"/>
    </source>
</evidence>
<keyword evidence="7" id="KW-0234">DNA repair</keyword>
<dbReference type="Pfam" id="PF23235">
    <property type="entry name" value="WHD_3rd_Lhr"/>
    <property type="match status" value="1"/>
</dbReference>
<evidence type="ECO:0000256" key="4">
    <source>
        <dbReference type="ARBA" id="ARBA00022806"/>
    </source>
</evidence>
<dbReference type="Pfam" id="PF00271">
    <property type="entry name" value="Helicase_C"/>
    <property type="match status" value="1"/>
</dbReference>
<dbReference type="SMART" id="SM00487">
    <property type="entry name" value="DEXDc"/>
    <property type="match status" value="1"/>
</dbReference>
<evidence type="ECO:0000259" key="11">
    <source>
        <dbReference type="PROSITE" id="PS51194"/>
    </source>
</evidence>
<dbReference type="InterPro" id="IPR052511">
    <property type="entry name" value="ATP-dep_Helicase"/>
</dbReference>
<dbReference type="GO" id="GO:0004386">
    <property type="term" value="F:helicase activity"/>
    <property type="evidence" value="ECO:0007669"/>
    <property type="project" value="UniProtKB-KW"/>
</dbReference>
<dbReference type="InterPro" id="IPR045628">
    <property type="entry name" value="Lhr_WH_dom"/>
</dbReference>
<dbReference type="PANTHER" id="PTHR47962:SF5">
    <property type="entry name" value="ATP-DEPENDENT HELICASE LHR-RELATED"/>
    <property type="match status" value="1"/>
</dbReference>
<evidence type="ECO:0000256" key="2">
    <source>
        <dbReference type="ARBA" id="ARBA00022763"/>
    </source>
</evidence>
<dbReference type="Pfam" id="PF00270">
    <property type="entry name" value="DEAD"/>
    <property type="match status" value="1"/>
</dbReference>
<evidence type="ECO:0000256" key="7">
    <source>
        <dbReference type="ARBA" id="ARBA00023204"/>
    </source>
</evidence>
<keyword evidence="1" id="KW-0547">Nucleotide-binding</keyword>
<feature type="compositionally biased region" description="Basic residues" evidence="9">
    <location>
        <begin position="1633"/>
        <end position="1643"/>
    </location>
</feature>
<dbReference type="GO" id="GO:0016887">
    <property type="term" value="F:ATP hydrolysis activity"/>
    <property type="evidence" value="ECO:0007669"/>
    <property type="project" value="TreeGrafter"/>
</dbReference>
<dbReference type="InterPro" id="IPR055369">
    <property type="entry name" value="WH2_Lhr"/>
</dbReference>
<dbReference type="Proteomes" id="UP000314616">
    <property type="component" value="Chromosome"/>
</dbReference>
<dbReference type="Gene3D" id="3.40.50.300">
    <property type="entry name" value="P-loop containing nucleotide triphosphate hydrolases"/>
    <property type="match status" value="2"/>
</dbReference>
<dbReference type="InterPro" id="IPR055368">
    <property type="entry name" value="WH3_Lhr"/>
</dbReference>
<evidence type="ECO:0000256" key="3">
    <source>
        <dbReference type="ARBA" id="ARBA00022801"/>
    </source>
</evidence>
<keyword evidence="4 12" id="KW-0347">Helicase</keyword>
<feature type="domain" description="Helicase C-terminal" evidence="11">
    <location>
        <begin position="302"/>
        <end position="489"/>
    </location>
</feature>
<keyword evidence="8" id="KW-0413">Isomerase</keyword>
<reference evidence="12 13" key="1">
    <citation type="submission" date="2019-05" db="EMBL/GenBank/DDBJ databases">
        <title>Georgenia *** sp. nov., and Georgenia *** sp. nov., isolated from the intestinal contents of plateau pika (Ochotona curzoniae) in the Qinghai-Tibet plateau of China.</title>
        <authorList>
            <person name="Tian Z."/>
        </authorList>
    </citation>
    <scope>NUCLEOTIDE SEQUENCE [LARGE SCALE GENOMIC DNA]</scope>
    <source>
        <strain evidence="12 13">Z443</strain>
    </source>
</reference>
<evidence type="ECO:0000313" key="13">
    <source>
        <dbReference type="Proteomes" id="UP000314616"/>
    </source>
</evidence>
<dbReference type="OrthoDB" id="9815222at2"/>
<dbReference type="GO" id="GO:0003677">
    <property type="term" value="F:DNA binding"/>
    <property type="evidence" value="ECO:0007669"/>
    <property type="project" value="UniProtKB-KW"/>
</dbReference>
<dbReference type="PANTHER" id="PTHR47962">
    <property type="entry name" value="ATP-DEPENDENT HELICASE LHR-RELATED-RELATED"/>
    <property type="match status" value="1"/>
</dbReference>
<evidence type="ECO:0000256" key="5">
    <source>
        <dbReference type="ARBA" id="ARBA00022840"/>
    </source>
</evidence>
<dbReference type="InterPro" id="IPR014001">
    <property type="entry name" value="Helicase_ATP-bd"/>
</dbReference>
<dbReference type="GO" id="GO:0005524">
    <property type="term" value="F:ATP binding"/>
    <property type="evidence" value="ECO:0007669"/>
    <property type="project" value="UniProtKB-KW"/>
</dbReference>
<accession>A0A5B8C729</accession>
<dbReference type="RefSeq" id="WP_139931425.1">
    <property type="nucleotide sequence ID" value="NZ_CP040915.1"/>
</dbReference>
<dbReference type="PROSITE" id="PS51194">
    <property type="entry name" value="HELICASE_CTER"/>
    <property type="match status" value="1"/>
</dbReference>
<evidence type="ECO:0000259" key="10">
    <source>
        <dbReference type="PROSITE" id="PS51192"/>
    </source>
</evidence>
<dbReference type="KEGG" id="gyu:FE374_06380"/>
<keyword evidence="6" id="KW-0238">DNA-binding</keyword>
<dbReference type="Pfam" id="PF23234">
    <property type="entry name" value="WHD_4th_Lhr"/>
    <property type="match status" value="1"/>
</dbReference>
<protein>
    <submittedName>
        <fullName evidence="12">DEAD/DEAH box helicase</fullName>
    </submittedName>
</protein>
<dbReference type="Pfam" id="PF08494">
    <property type="entry name" value="DEAD_assoc"/>
    <property type="match status" value="1"/>
</dbReference>
<dbReference type="Pfam" id="PF19306">
    <property type="entry name" value="WHD_Lhr"/>
    <property type="match status" value="1"/>
</dbReference>
<dbReference type="EMBL" id="CP040915">
    <property type="protein sequence ID" value="QDC26559.1"/>
    <property type="molecule type" value="Genomic_DNA"/>
</dbReference>
<dbReference type="PROSITE" id="PS51192">
    <property type="entry name" value="HELICASE_ATP_BIND_1"/>
    <property type="match status" value="1"/>
</dbReference>
<gene>
    <name evidence="12" type="ORF">FE374_06380</name>
</gene>
<dbReference type="SMART" id="SM00490">
    <property type="entry name" value="HELICc"/>
    <property type="match status" value="1"/>
</dbReference>
<keyword evidence="3" id="KW-0378">Hydrolase</keyword>
<dbReference type="InterPro" id="IPR055367">
    <property type="entry name" value="WH4_Lhr"/>
</dbReference>
<keyword evidence="2" id="KW-0227">DNA damage</keyword>
<organism evidence="12 13">
    <name type="scientific">Georgenia yuyongxinii</name>
    <dbReference type="NCBI Taxonomy" id="2589797"/>
    <lineage>
        <taxon>Bacteria</taxon>
        <taxon>Bacillati</taxon>
        <taxon>Actinomycetota</taxon>
        <taxon>Actinomycetes</taxon>
        <taxon>Micrococcales</taxon>
        <taxon>Bogoriellaceae</taxon>
        <taxon>Georgenia</taxon>
    </lineage>
</organism>
<feature type="domain" description="Helicase ATP-binding" evidence="10">
    <location>
        <begin position="29"/>
        <end position="221"/>
    </location>
</feature>
<dbReference type="SUPFAM" id="SSF52540">
    <property type="entry name" value="P-loop containing nucleoside triphosphate hydrolases"/>
    <property type="match status" value="1"/>
</dbReference>
<sequence length="1643" mass="172030">MATVPFSEPTRAWFDNAFAAPTAAQEGAWDAISSGDHALVVAPTGSGKTLAAFLWAIDQMFTGDVPDDGERCRVLYVSPLKALAADIERNLRSPLVGISAAAARLGRPLNDVRVGMRTGDTPASERRRMATHPPDILITTPESLYLVLTSAAREGLRGVRTVILDEVHAVAGTKRGAHLALSLERLDALLPAPAQRVGLSATVRPVTTVATFLAGHRPLTEGGRPVRVVEPPSSKALRVDVVVPVEDLSDPSATPLRAASRAADPPSDTRSPGAARGIGGPDLSGDAAGAPPDQRHPSVWPHLTERVVDLVAEHRSTIVFTNSRRSAERLTARLNEEWQARTEGDGAAAVLDAAGASWAAAMPGQSGTAVPTAEVVARAHHGSMSREERVRTETALKSGQLRAVVSTSSLELGIDMGAVDLVVQVGAPPSVASALQRIGRAGHQVGALSHGVVLPTHRGDLLPAAVAAARAKAGQIEAIHVPANPLDVLAQQIVAMLAVEELTVEEVTTLVRRAAPFAGLGERSFTAVLDMLAGRYPSEDFAELRPRIVWDRTAGVLRARPGALRLAVTSGGTIPDRGLYGVYLATGSVSGVGDDGAGSVTAGARGTGRRVGELDEEMVYESRVGDTFTLGTSTWRIEAITPDRVLVSPAPGQPGRLPFWKGDTPGRPAELGQALGATTRQLAAHLGDGAAAEMLTGAGLDTWATENVVAYLEAQREATGHLPDDRTIVVERFRDELGDWRVVIHSPYGARVHAPWALVLSSRLRDTTGMDVNAAPSDDGIVLRLPDVDGTTSAERGPFELTDLLLDPAEVSGQVVGALAGSAHFAARFREGAARSLLLPRRRPDRRQPLWQQRQRAAQLLAVAARYPDFPVVLEAVRECVQDDFDVPALTELMRRVTAREVRVVEVATQMPSPFARSLLMGYMAQFLYGDDAPLAERRAAALSLDPALLAELVGSDLGDLADLLDPEAVAQVAAEVGLRTDAARARDAEGMVDLVRRLGPLTTADLAVRAVEPAAAPGWLADLEAQRRVMAVRVAGTEQWAVVEDAGRLRDALGVALPLGLPASVLEPVADPLGDLVRRHARTHATFTAADVAARLGLAPGAVLPVLADLVRTGSMIEGRLSPAQTPDSGDGALGGTVAGDGFASRAVEYCDAEVMRRIRRRSLARLRSEVEPVVPQTLGVFTPRWQHVAPVGAAPDLRGVDGVLTVVDQLAGALVPASALESLVLPARVRGYSPAMLDELTSSGEVVWVGAGALPGVDGLVALLPADAVTDLAPTPARPQLRELHTHLLETLAGGGGRFFRDLQPPDALGPEGRAVSPRPQEVLEALWELVWAGLVTNDTLAPMRARLGGGRPTHAAARVPAPARSLRPGAGLRRAALSRAALAGARAATAVALPAAAGRWSLVRPAAPDAGPGDDAEARTAKVTALTVALLERHGVLVRGAAGLEELPGGFGAAYQVLRRLEESGQVRRGYLVEGLGAAQFALPEVVDRLRGDAADLTARRERAAAGTAQPRVVLLAATDPANPYGAALGWPPTTAGEGHRPGRKAGAAVVLADGILALYVERGGRTLLSFTSDPMLLGPAAGALAEMARTGALGPLTLGRVDGVAALETRGPLRQALDAAGFGPTPRGLRLRTAHQSHR</sequence>
<dbReference type="InterPro" id="IPR027417">
    <property type="entry name" value="P-loop_NTPase"/>
</dbReference>
<dbReference type="Pfam" id="PF23236">
    <property type="entry name" value="WHD_2nd_Lhr"/>
    <property type="match status" value="1"/>
</dbReference>